<evidence type="ECO:0000256" key="8">
    <source>
        <dbReference type="ARBA" id="ARBA00023242"/>
    </source>
</evidence>
<evidence type="ECO:0000256" key="3">
    <source>
        <dbReference type="ARBA" id="ARBA00022833"/>
    </source>
</evidence>
<dbReference type="PROSITE" id="PS51843">
    <property type="entry name" value="NR_LBD"/>
    <property type="match status" value="1"/>
</dbReference>
<dbReference type="InterPro" id="IPR035500">
    <property type="entry name" value="NHR-like_dom_sf"/>
</dbReference>
<dbReference type="PRINTS" id="PR00047">
    <property type="entry name" value="STROIDFINGER"/>
</dbReference>
<dbReference type="SMART" id="SM00399">
    <property type="entry name" value="ZnF_C4"/>
    <property type="match status" value="1"/>
</dbReference>
<keyword evidence="3" id="KW-0862">Zinc</keyword>
<dbReference type="InterPro" id="IPR001628">
    <property type="entry name" value="Znf_hrmn_rcpt"/>
</dbReference>
<gene>
    <name evidence="11" type="ORF">XAT740_LOCUS6587</name>
</gene>
<dbReference type="SUPFAM" id="SSF48508">
    <property type="entry name" value="Nuclear receptor ligand-binding domain"/>
    <property type="match status" value="1"/>
</dbReference>
<keyword evidence="7" id="KW-0675">Receptor</keyword>
<feature type="domain" description="Nuclear receptor" evidence="9">
    <location>
        <begin position="63"/>
        <end position="139"/>
    </location>
</feature>
<dbReference type="Pfam" id="PF00105">
    <property type="entry name" value="zf-C4"/>
    <property type="match status" value="1"/>
</dbReference>
<dbReference type="PANTHER" id="PTHR24082:SF283">
    <property type="entry name" value="NUCLEAR HORMONE RECEPTOR HR96"/>
    <property type="match status" value="1"/>
</dbReference>
<evidence type="ECO:0000256" key="1">
    <source>
        <dbReference type="ARBA" id="ARBA00022723"/>
    </source>
</evidence>
<evidence type="ECO:0000256" key="5">
    <source>
        <dbReference type="ARBA" id="ARBA00023125"/>
    </source>
</evidence>
<dbReference type="GO" id="GO:0030154">
    <property type="term" value="P:cell differentiation"/>
    <property type="evidence" value="ECO:0007669"/>
    <property type="project" value="TreeGrafter"/>
</dbReference>
<dbReference type="InterPro" id="IPR050234">
    <property type="entry name" value="Nuclear_hormone_rcpt_NR1"/>
</dbReference>
<evidence type="ECO:0000313" key="11">
    <source>
        <dbReference type="EMBL" id="CAF0872890.1"/>
    </source>
</evidence>
<dbReference type="GO" id="GO:0004879">
    <property type="term" value="F:nuclear receptor activity"/>
    <property type="evidence" value="ECO:0007669"/>
    <property type="project" value="TreeGrafter"/>
</dbReference>
<evidence type="ECO:0000256" key="4">
    <source>
        <dbReference type="ARBA" id="ARBA00023015"/>
    </source>
</evidence>
<keyword evidence="5" id="KW-0238">DNA-binding</keyword>
<dbReference type="PROSITE" id="PS51030">
    <property type="entry name" value="NUCLEAR_REC_DBD_2"/>
    <property type="match status" value="1"/>
</dbReference>
<evidence type="ECO:0000256" key="6">
    <source>
        <dbReference type="ARBA" id="ARBA00023163"/>
    </source>
</evidence>
<evidence type="ECO:0000259" key="9">
    <source>
        <dbReference type="PROSITE" id="PS51030"/>
    </source>
</evidence>
<dbReference type="InterPro" id="IPR000536">
    <property type="entry name" value="Nucl_hrmn_rcpt_lig-bd"/>
</dbReference>
<dbReference type="PANTHER" id="PTHR24082">
    <property type="entry name" value="NUCLEAR HORMONE RECEPTOR"/>
    <property type="match status" value="1"/>
</dbReference>
<organism evidence="11 12">
    <name type="scientific">Adineta ricciae</name>
    <name type="common">Rotifer</name>
    <dbReference type="NCBI Taxonomy" id="249248"/>
    <lineage>
        <taxon>Eukaryota</taxon>
        <taxon>Metazoa</taxon>
        <taxon>Spiralia</taxon>
        <taxon>Gnathifera</taxon>
        <taxon>Rotifera</taxon>
        <taxon>Eurotatoria</taxon>
        <taxon>Bdelloidea</taxon>
        <taxon>Adinetida</taxon>
        <taxon>Adinetidae</taxon>
        <taxon>Adineta</taxon>
    </lineage>
</organism>
<dbReference type="SUPFAM" id="SSF57716">
    <property type="entry name" value="Glucocorticoid receptor-like (DNA-binding domain)"/>
    <property type="match status" value="1"/>
</dbReference>
<dbReference type="GO" id="GO:0000122">
    <property type="term" value="P:negative regulation of transcription by RNA polymerase II"/>
    <property type="evidence" value="ECO:0007669"/>
    <property type="project" value="TreeGrafter"/>
</dbReference>
<accession>A0A813XNH3</accession>
<comment type="caution">
    <text evidence="11">The sequence shown here is derived from an EMBL/GenBank/DDBJ whole genome shotgun (WGS) entry which is preliminary data.</text>
</comment>
<dbReference type="GO" id="GO:0045944">
    <property type="term" value="P:positive regulation of transcription by RNA polymerase II"/>
    <property type="evidence" value="ECO:0007669"/>
    <property type="project" value="TreeGrafter"/>
</dbReference>
<keyword evidence="8" id="KW-0539">Nucleus</keyword>
<sequence>MVETLFIKYHHRLLVTTNVKAPKKYSSLLLIAMCTNPMDIFDDFNERANIRRRKFVVKHRKLDLTCAVCGGVAHGYNFDAISCESCKAFFRRNALRLPGKLICRQKNDCIVRFDVKKRCKKCRLEKCFAAGMRKEWILTDKEKEEKRLKIAENRRIKEIQNALKTEALSVDALLESPKALLCLSTSNVEHLTETDLSKLKSLENAYITAVKLNQITGILKYPAIHSISSTLDLFRIPIFLSSMRLITYFKQIPEFQHLTMDEQIYLVKLNTLLIAFLHSMFIYNVENVIYHEPNTDDPLFLEKDWTKTITKEFHQEMKQIRSNLNEILQTGTQTMSVIFLINLFCIGFTSKSPPDNLTALHILHAQSVYNELFWKYCLHHYDLSKSLRLHLQLTTSIMKLQTLISNFCARIHDYLDVTKLSPLMQSLL</sequence>
<keyword evidence="12" id="KW-1185">Reference proteome</keyword>
<feature type="domain" description="NR LBD" evidence="10">
    <location>
        <begin position="201"/>
        <end position="428"/>
    </location>
</feature>
<dbReference type="InterPro" id="IPR013088">
    <property type="entry name" value="Znf_NHR/GATA"/>
</dbReference>
<evidence type="ECO:0000256" key="2">
    <source>
        <dbReference type="ARBA" id="ARBA00022771"/>
    </source>
</evidence>
<keyword evidence="4" id="KW-0805">Transcription regulation</keyword>
<dbReference type="EMBL" id="CAJNOR010000300">
    <property type="protein sequence ID" value="CAF0872890.1"/>
    <property type="molecule type" value="Genomic_DNA"/>
</dbReference>
<dbReference type="AlphaFoldDB" id="A0A813XNH3"/>
<keyword evidence="2" id="KW-0863">Zinc-finger</keyword>
<dbReference type="Gene3D" id="3.30.50.10">
    <property type="entry name" value="Erythroid Transcription Factor GATA-1, subunit A"/>
    <property type="match status" value="1"/>
</dbReference>
<dbReference type="Gene3D" id="1.10.565.10">
    <property type="entry name" value="Retinoid X Receptor"/>
    <property type="match status" value="1"/>
</dbReference>
<evidence type="ECO:0000313" key="12">
    <source>
        <dbReference type="Proteomes" id="UP000663828"/>
    </source>
</evidence>
<name>A0A813XNH3_ADIRI</name>
<dbReference type="GO" id="GO:0008270">
    <property type="term" value="F:zinc ion binding"/>
    <property type="evidence" value="ECO:0007669"/>
    <property type="project" value="UniProtKB-KW"/>
</dbReference>
<reference evidence="11" key="1">
    <citation type="submission" date="2021-02" db="EMBL/GenBank/DDBJ databases">
        <authorList>
            <person name="Nowell W R."/>
        </authorList>
    </citation>
    <scope>NUCLEOTIDE SEQUENCE</scope>
</reference>
<evidence type="ECO:0000256" key="7">
    <source>
        <dbReference type="ARBA" id="ARBA00023170"/>
    </source>
</evidence>
<proteinExistence type="predicted"/>
<protein>
    <submittedName>
        <fullName evidence="11">Uncharacterized protein</fullName>
    </submittedName>
</protein>
<keyword evidence="1" id="KW-0479">Metal-binding</keyword>
<dbReference type="Proteomes" id="UP000663828">
    <property type="component" value="Unassembled WGS sequence"/>
</dbReference>
<dbReference type="GO" id="GO:0000978">
    <property type="term" value="F:RNA polymerase II cis-regulatory region sequence-specific DNA binding"/>
    <property type="evidence" value="ECO:0007669"/>
    <property type="project" value="TreeGrafter"/>
</dbReference>
<evidence type="ECO:0000259" key="10">
    <source>
        <dbReference type="PROSITE" id="PS51843"/>
    </source>
</evidence>
<keyword evidence="6" id="KW-0804">Transcription</keyword>